<feature type="compositionally biased region" description="Low complexity" evidence="1">
    <location>
        <begin position="15"/>
        <end position="34"/>
    </location>
</feature>
<dbReference type="RefSeq" id="XP_025380412.1">
    <property type="nucleotide sequence ID" value="XM_025518166.1"/>
</dbReference>
<sequence length="294" mass="33918">MPGEGPFGEEFTRDLSSSMASSSSRSASELSESSTGPPKVFSRFNLMFEGVGMARRKGVNSEWISLIATTETMQEMNKRNIIREVSTTELWSNSKDAMRSHFYFLGSFAKNFLVYYAQEGEFIKYGIVCLVDKPPKIVEVLEKEPNFDPEQQQMIVKIDEWDQGLSKLKKKLKISKNGQAIIRTTLEAFERGFAKAHDHFKEFQHYSAFTIKRSPRYLYIHLKRDLRQEYNEKIKRKIFYDLSELVEEETAKTGVETVKEEPEICGSVQQDLKHQIDPTITGKVHQMRPSFAAR</sequence>
<protein>
    <submittedName>
        <fullName evidence="2">Uncharacterized protein</fullName>
    </submittedName>
</protein>
<keyword evidence="3" id="KW-1185">Reference proteome</keyword>
<evidence type="ECO:0000256" key="1">
    <source>
        <dbReference type="SAM" id="MobiDB-lite"/>
    </source>
</evidence>
<organism evidence="2 3">
    <name type="scientific">Acaromyces ingoldii</name>
    <dbReference type="NCBI Taxonomy" id="215250"/>
    <lineage>
        <taxon>Eukaryota</taxon>
        <taxon>Fungi</taxon>
        <taxon>Dikarya</taxon>
        <taxon>Basidiomycota</taxon>
        <taxon>Ustilaginomycotina</taxon>
        <taxon>Exobasidiomycetes</taxon>
        <taxon>Exobasidiales</taxon>
        <taxon>Cryptobasidiaceae</taxon>
        <taxon>Acaromyces</taxon>
    </lineage>
</organism>
<accession>A0A316YWR0</accession>
<proteinExistence type="predicted"/>
<dbReference type="Proteomes" id="UP000245768">
    <property type="component" value="Unassembled WGS sequence"/>
</dbReference>
<dbReference type="GeneID" id="37040082"/>
<evidence type="ECO:0000313" key="3">
    <source>
        <dbReference type="Proteomes" id="UP000245768"/>
    </source>
</evidence>
<dbReference type="InParanoid" id="A0A316YWR0"/>
<name>A0A316YWR0_9BASI</name>
<dbReference type="EMBL" id="KZ819634">
    <property type="protein sequence ID" value="PWN93214.1"/>
    <property type="molecule type" value="Genomic_DNA"/>
</dbReference>
<gene>
    <name evidence="2" type="ORF">FA10DRAFT_16304</name>
</gene>
<evidence type="ECO:0000313" key="2">
    <source>
        <dbReference type="EMBL" id="PWN93214.1"/>
    </source>
</evidence>
<reference evidence="2 3" key="1">
    <citation type="journal article" date="2018" name="Mol. Biol. Evol.">
        <title>Broad Genomic Sampling Reveals a Smut Pathogenic Ancestry of the Fungal Clade Ustilaginomycotina.</title>
        <authorList>
            <person name="Kijpornyongpan T."/>
            <person name="Mondo S.J."/>
            <person name="Barry K."/>
            <person name="Sandor L."/>
            <person name="Lee J."/>
            <person name="Lipzen A."/>
            <person name="Pangilinan J."/>
            <person name="LaButti K."/>
            <person name="Hainaut M."/>
            <person name="Henrissat B."/>
            <person name="Grigoriev I.V."/>
            <person name="Spatafora J.W."/>
            <person name="Aime M.C."/>
        </authorList>
    </citation>
    <scope>NUCLEOTIDE SEQUENCE [LARGE SCALE GENOMIC DNA]</scope>
    <source>
        <strain evidence="2 3">MCA 4198</strain>
    </source>
</reference>
<feature type="region of interest" description="Disordered" evidence="1">
    <location>
        <begin position="1"/>
        <end position="37"/>
    </location>
</feature>
<dbReference type="AlphaFoldDB" id="A0A316YWR0"/>